<evidence type="ECO:0000313" key="2">
    <source>
        <dbReference type="Proteomes" id="UP000275772"/>
    </source>
</evidence>
<sequence>MSIRARCLHCKRELHHGLIGHGPRLISGEKSRLATALIFMTFNTHCADKSTAWVREVESKPKDSDDRANYEILMLI</sequence>
<organism evidence="1 2">
    <name type="scientific">Blumeria hordei</name>
    <name type="common">Barley powdery mildew</name>
    <name type="synonym">Blumeria graminis f. sp. hordei</name>
    <dbReference type="NCBI Taxonomy" id="2867405"/>
    <lineage>
        <taxon>Eukaryota</taxon>
        <taxon>Fungi</taxon>
        <taxon>Dikarya</taxon>
        <taxon>Ascomycota</taxon>
        <taxon>Pezizomycotina</taxon>
        <taxon>Leotiomycetes</taxon>
        <taxon>Erysiphales</taxon>
        <taxon>Erysiphaceae</taxon>
        <taxon>Blumeria</taxon>
    </lineage>
</organism>
<reference evidence="1 2" key="1">
    <citation type="submission" date="2017-11" db="EMBL/GenBank/DDBJ databases">
        <authorList>
            <person name="Kracher B."/>
        </authorList>
    </citation>
    <scope>NUCLEOTIDE SEQUENCE [LARGE SCALE GENOMIC DNA]</scope>
    <source>
        <strain evidence="1 2">RACE1</strain>
    </source>
</reference>
<gene>
    <name evidence="1" type="ORF">BLGHR1_16972</name>
</gene>
<name>A0A383V2E9_BLUHO</name>
<evidence type="ECO:0000313" key="1">
    <source>
        <dbReference type="EMBL" id="SZF06169.1"/>
    </source>
</evidence>
<dbReference type="Proteomes" id="UP000275772">
    <property type="component" value="Unassembled WGS sequence"/>
</dbReference>
<dbReference type="VEuPathDB" id="FungiDB:BLGHR1_16972"/>
<dbReference type="EMBL" id="UNSH01000086">
    <property type="protein sequence ID" value="SZF06169.1"/>
    <property type="molecule type" value="Genomic_DNA"/>
</dbReference>
<dbReference type="AlphaFoldDB" id="A0A383V2E9"/>
<accession>A0A383V2E9</accession>
<proteinExistence type="predicted"/>
<protein>
    <submittedName>
        <fullName evidence="1">Uncharacterized protein</fullName>
    </submittedName>
</protein>